<dbReference type="AlphaFoldDB" id="A0A8T8BWA1"/>
<dbReference type="EMBL" id="CP047260">
    <property type="protein sequence ID" value="QHE95274.1"/>
    <property type="molecule type" value="Genomic_DNA"/>
</dbReference>
<organism evidence="1 2">
    <name type="scientific">Pseudomonas syringae pv. maculicola str. ES4326</name>
    <dbReference type="NCBI Taxonomy" id="629265"/>
    <lineage>
        <taxon>Bacteria</taxon>
        <taxon>Pseudomonadati</taxon>
        <taxon>Pseudomonadota</taxon>
        <taxon>Gammaproteobacteria</taxon>
        <taxon>Pseudomonadales</taxon>
        <taxon>Pseudomonadaceae</taxon>
        <taxon>Pseudomonas</taxon>
    </lineage>
</organism>
<gene>
    <name evidence="1" type="ORF">PMA4326_000555</name>
</gene>
<dbReference type="Proteomes" id="UP000003811">
    <property type="component" value="Chromosome"/>
</dbReference>
<proteinExistence type="predicted"/>
<name>A0A8T8BWA1_PSEYM</name>
<evidence type="ECO:0000313" key="1">
    <source>
        <dbReference type="EMBL" id="QHE95274.1"/>
    </source>
</evidence>
<evidence type="ECO:0000313" key="2">
    <source>
        <dbReference type="Proteomes" id="UP000003811"/>
    </source>
</evidence>
<reference evidence="1 2" key="1">
    <citation type="journal article" date="2011" name="PLoS Pathog.">
        <title>Dynamic evolution of pathogenicity revealed by sequencing and comparative genomics of 19 Pseudomonas syringae isolates.</title>
        <authorList>
            <person name="Baltrus D.A."/>
            <person name="Nishimura M.T."/>
            <person name="Romanchuk A."/>
            <person name="Chang J.H."/>
            <person name="Mukhtar M.S."/>
            <person name="Cherkis K."/>
            <person name="Roach J."/>
            <person name="Grant S.R."/>
            <person name="Jones C.D."/>
            <person name="Dangl J.L."/>
        </authorList>
    </citation>
    <scope>NUCLEOTIDE SEQUENCE [LARGE SCALE GENOMIC DNA]</scope>
    <source>
        <strain evidence="1 2">ES4326</strain>
    </source>
</reference>
<protein>
    <submittedName>
        <fullName evidence="1">Uncharacterized protein</fullName>
    </submittedName>
</protein>
<dbReference type="RefSeq" id="WP_007248227.1">
    <property type="nucleotide sequence ID" value="NZ_CP047260.1"/>
</dbReference>
<sequence length="86" mass="10000">MDINWPNEVLRNIELAEDLIGTVFAISSEKIHMEAWDDKKSISHWRHLMTIANNDLHSLRVEKNSAVEEIVEDYRALSKQLMHSAD</sequence>
<accession>A0A8T8BWA1</accession>